<feature type="transmembrane region" description="Helical" evidence="6">
    <location>
        <begin position="466"/>
        <end position="486"/>
    </location>
</feature>
<dbReference type="PATRIC" id="fig|1005043.3.peg.79"/>
<dbReference type="InterPro" id="IPR001279">
    <property type="entry name" value="Metallo-B-lactamas"/>
</dbReference>
<dbReference type="InterPro" id="IPR004477">
    <property type="entry name" value="ComEC_N"/>
</dbReference>
<dbReference type="Pfam" id="PF13567">
    <property type="entry name" value="DUF4131"/>
    <property type="match status" value="1"/>
</dbReference>
<dbReference type="Proteomes" id="UP000004116">
    <property type="component" value="Unassembled WGS sequence"/>
</dbReference>
<evidence type="ECO:0000256" key="6">
    <source>
        <dbReference type="SAM" id="Phobius"/>
    </source>
</evidence>
<dbReference type="EMBL" id="AGCA01000019">
    <property type="protein sequence ID" value="EGY29931.1"/>
    <property type="molecule type" value="Genomic_DNA"/>
</dbReference>
<feature type="transmembrane region" description="Helical" evidence="6">
    <location>
        <begin position="492"/>
        <end position="509"/>
    </location>
</feature>
<keyword evidence="2" id="KW-1003">Cell membrane</keyword>
<dbReference type="GO" id="GO:0030420">
    <property type="term" value="P:establishment of competence for transformation"/>
    <property type="evidence" value="ECO:0007669"/>
    <property type="project" value="InterPro"/>
</dbReference>
<evidence type="ECO:0000259" key="7">
    <source>
        <dbReference type="SMART" id="SM00849"/>
    </source>
</evidence>
<comment type="subcellular location">
    <subcellularLocation>
        <location evidence="1">Cell membrane</location>
        <topology evidence="1">Multi-pass membrane protein</topology>
    </subcellularLocation>
</comment>
<dbReference type="InterPro" id="IPR036866">
    <property type="entry name" value="RibonucZ/Hydroxyglut_hydro"/>
</dbReference>
<keyword evidence="3 6" id="KW-0812">Transmembrane</keyword>
<feature type="transmembrane region" description="Helical" evidence="6">
    <location>
        <begin position="412"/>
        <end position="445"/>
    </location>
</feature>
<dbReference type="NCBIfam" id="NF008580">
    <property type="entry name" value="PRK11539.1"/>
    <property type="match status" value="1"/>
</dbReference>
<dbReference type="SUPFAM" id="SSF56281">
    <property type="entry name" value="Metallo-hydrolase/oxidoreductase"/>
    <property type="match status" value="1"/>
</dbReference>
<feature type="transmembrane region" description="Helical" evidence="6">
    <location>
        <begin position="298"/>
        <end position="319"/>
    </location>
</feature>
<sequence length="776" mass="87884">MAIVLSLTKAALAIFSGILPLAILSQLPGHKLFVSLMVLTIALWVSSNVICRYFSLAIISFLWGCWHGTTLLTQINILSQGENNIIATVKSINLSDDNKQHDKQKVVLAINQIDGRRLFPPVRVSVIWPDELKPFCAGQQWKLKLRMRPIHSLLNQGGFDSQRWAIANRQPLSGKIISANIINDNCNFRQKIISGIKRQIGIYNYHPILLALAFGERHLLDQKNWQQLRQTGTAHLMAISGLHIAVAASFGVLLARAIQFFFPAHWVGVGFPLFFSWLMAISYVWLAGASPPTVRAALALTLWLTLRGFGVLCGAWQVWIWTLALILMTDPLAVLSDSFWLSCLAVAALIFWWNWVPLTLVRSQTNPADRKNWRNLPLCWLHLQLGMLLLLMPLQVGLFHGVSLSALVANMWAVPIVSIITVPAVLMALLTSLMPAVASWLWYIADLSINMIFFPLDTLQKGWLAVGKNSILASYSGWLAVIIWRFQWWKSHSIAVLVLCLVLWGFSYGKQEYRWRVDMLDVGHGLAVVIERAGKAVIFDTGMQWSAGSMASKVILPYLSWRGLHVEQIILSHDHKDHTGGLAELIAAFPQADIRAPFYPVSNFRREQFMLCKRGDRWQWQGLNFEVLWPGSLTQNSKNDDSCVIRIDDGKHSVLLTGDLENKGEYQVIREHGGKLGSTILQVPHHGSKTSSTPPFLRAVKPALALASVARYNSWRLPSKKVRRRYKKNNIAWRDTSVSGQISLFFFNNNWQVSGYREQYMPRWYHQWFGAREYDE</sequence>
<dbReference type="Gene3D" id="3.60.15.10">
    <property type="entry name" value="Ribonuclease Z/Hydroxyacylglutathione hydrolase-like"/>
    <property type="match status" value="1"/>
</dbReference>
<dbReference type="InterPro" id="IPR025405">
    <property type="entry name" value="DUF4131"/>
</dbReference>
<dbReference type="AlphaFoldDB" id="G2GWF0"/>
<keyword evidence="4 6" id="KW-1133">Transmembrane helix</keyword>
<evidence type="ECO:0000256" key="4">
    <source>
        <dbReference type="ARBA" id="ARBA00022989"/>
    </source>
</evidence>
<protein>
    <submittedName>
        <fullName evidence="8">DNA internalization-related competence protein ComEC/Rec2</fullName>
    </submittedName>
</protein>
<feature type="transmembrane region" description="Helical" evidence="6">
    <location>
        <begin position="264"/>
        <end position="286"/>
    </location>
</feature>
<reference evidence="8 9" key="1">
    <citation type="journal article" date="2012" name="Genome Res.">
        <title>Genomic basis of endosymbiont-conferred protection against an insect parasitoid.</title>
        <authorList>
            <person name="Hansen A.K."/>
            <person name="Vorburger C."/>
            <person name="Moran N.A."/>
        </authorList>
    </citation>
    <scope>NUCLEOTIDE SEQUENCE [LARGE SCALE GENOMIC DNA]</scope>
    <source>
        <strain evidence="9">R5.15</strain>
    </source>
</reference>
<accession>G2GWF0</accession>
<organism evidence="8 9">
    <name type="scientific">Candidatus Regiella insecticola 5.15</name>
    <dbReference type="NCBI Taxonomy" id="1005043"/>
    <lineage>
        <taxon>Bacteria</taxon>
        <taxon>Pseudomonadati</taxon>
        <taxon>Pseudomonadota</taxon>
        <taxon>Gammaproteobacteria</taxon>
        <taxon>Enterobacterales</taxon>
        <taxon>Enterobacteriaceae</taxon>
        <taxon>aphid secondary symbionts</taxon>
        <taxon>Candidatus Regiella</taxon>
    </lineage>
</organism>
<dbReference type="InterPro" id="IPR052159">
    <property type="entry name" value="Competence_DNA_uptake"/>
</dbReference>
<evidence type="ECO:0000256" key="3">
    <source>
        <dbReference type="ARBA" id="ARBA00022692"/>
    </source>
</evidence>
<evidence type="ECO:0000256" key="5">
    <source>
        <dbReference type="ARBA" id="ARBA00023136"/>
    </source>
</evidence>
<dbReference type="InterPro" id="IPR035681">
    <property type="entry name" value="ComA-like_MBL"/>
</dbReference>
<dbReference type="PANTHER" id="PTHR30619:SF1">
    <property type="entry name" value="RECOMBINATION PROTEIN 2"/>
    <property type="match status" value="1"/>
</dbReference>
<evidence type="ECO:0000256" key="2">
    <source>
        <dbReference type="ARBA" id="ARBA00022475"/>
    </source>
</evidence>
<feature type="transmembrane region" description="Helical" evidence="6">
    <location>
        <begin position="373"/>
        <end position="392"/>
    </location>
</feature>
<feature type="transmembrane region" description="Helical" evidence="6">
    <location>
        <begin position="339"/>
        <end position="361"/>
    </location>
</feature>
<dbReference type="CDD" id="cd07731">
    <property type="entry name" value="ComA-like_MBL-fold"/>
    <property type="match status" value="1"/>
</dbReference>
<dbReference type="InterPro" id="IPR004797">
    <property type="entry name" value="Competence_ComEC/Rec2"/>
</dbReference>
<dbReference type="NCBIfam" id="TIGR00360">
    <property type="entry name" value="ComEC_N-term"/>
    <property type="match status" value="1"/>
</dbReference>
<gene>
    <name evidence="8" type="ORF">Rin_00000860</name>
</gene>
<feature type="transmembrane region" description="Helical" evidence="6">
    <location>
        <begin position="236"/>
        <end position="258"/>
    </location>
</feature>
<feature type="transmembrane region" description="Helical" evidence="6">
    <location>
        <begin position="33"/>
        <end position="54"/>
    </location>
</feature>
<comment type="caution">
    <text evidence="8">The sequence shown here is derived from an EMBL/GenBank/DDBJ whole genome shotgun (WGS) entry which is preliminary data.</text>
</comment>
<dbReference type="PANTHER" id="PTHR30619">
    <property type="entry name" value="DNA INTERNALIZATION/COMPETENCE PROTEIN COMEC/REC2"/>
    <property type="match status" value="1"/>
</dbReference>
<dbReference type="GO" id="GO:0005886">
    <property type="term" value="C:plasma membrane"/>
    <property type="evidence" value="ECO:0007669"/>
    <property type="project" value="UniProtKB-SubCell"/>
</dbReference>
<dbReference type="OrthoDB" id="9761531at2"/>
<evidence type="ECO:0000256" key="1">
    <source>
        <dbReference type="ARBA" id="ARBA00004651"/>
    </source>
</evidence>
<evidence type="ECO:0000313" key="9">
    <source>
        <dbReference type="Proteomes" id="UP000004116"/>
    </source>
</evidence>
<evidence type="ECO:0000313" key="8">
    <source>
        <dbReference type="EMBL" id="EGY29931.1"/>
    </source>
</evidence>
<proteinExistence type="predicted"/>
<keyword evidence="5 6" id="KW-0472">Membrane</keyword>
<dbReference type="NCBIfam" id="TIGR00361">
    <property type="entry name" value="ComEC_Rec2"/>
    <property type="match status" value="1"/>
</dbReference>
<name>G2GWF0_9ENTR</name>
<dbReference type="Pfam" id="PF00753">
    <property type="entry name" value="Lactamase_B"/>
    <property type="match status" value="1"/>
</dbReference>
<feature type="transmembrane region" description="Helical" evidence="6">
    <location>
        <begin position="7"/>
        <end position="27"/>
    </location>
</feature>
<keyword evidence="9" id="KW-1185">Reference proteome</keyword>
<dbReference type="SMART" id="SM00849">
    <property type="entry name" value="Lactamase_B"/>
    <property type="match status" value="1"/>
</dbReference>
<dbReference type="RefSeq" id="WP_006705719.1">
    <property type="nucleotide sequence ID" value="NZ_AGCA01000019.1"/>
</dbReference>
<dbReference type="Pfam" id="PF03772">
    <property type="entry name" value="Competence"/>
    <property type="match status" value="1"/>
</dbReference>
<feature type="domain" description="Metallo-beta-lactamase" evidence="7">
    <location>
        <begin position="524"/>
        <end position="711"/>
    </location>
</feature>